<dbReference type="PANTHER" id="PTHR11571:SF150">
    <property type="entry name" value="GLUTATHIONE S-TRANSFERASE"/>
    <property type="match status" value="1"/>
</dbReference>
<dbReference type="InterPro" id="IPR036249">
    <property type="entry name" value="Thioredoxin-like_sf"/>
</dbReference>
<dbReference type="GO" id="GO:0004364">
    <property type="term" value="F:glutathione transferase activity"/>
    <property type="evidence" value="ECO:0007669"/>
    <property type="project" value="TreeGrafter"/>
</dbReference>
<dbReference type="PROSITE" id="PS50404">
    <property type="entry name" value="GST_NTER"/>
    <property type="match status" value="1"/>
</dbReference>
<feature type="domain" description="GST N-terminal" evidence="1">
    <location>
        <begin position="10"/>
        <end position="91"/>
    </location>
</feature>
<feature type="domain" description="GST C-terminal" evidence="2">
    <location>
        <begin position="93"/>
        <end position="219"/>
    </location>
</feature>
<dbReference type="Proteomes" id="UP000703661">
    <property type="component" value="Unassembled WGS sequence"/>
</dbReference>
<dbReference type="AlphaFoldDB" id="A0A9P6MVJ2"/>
<dbReference type="Pfam" id="PF14497">
    <property type="entry name" value="GST_C_3"/>
    <property type="match status" value="1"/>
</dbReference>
<reference evidence="3" key="1">
    <citation type="journal article" date="2020" name="Fungal Divers.">
        <title>Resolving the Mortierellaceae phylogeny through synthesis of multi-gene phylogenetics and phylogenomics.</title>
        <authorList>
            <person name="Vandepol N."/>
            <person name="Liber J."/>
            <person name="Desiro A."/>
            <person name="Na H."/>
            <person name="Kennedy M."/>
            <person name="Barry K."/>
            <person name="Grigoriev I.V."/>
            <person name="Miller A.N."/>
            <person name="O'Donnell K."/>
            <person name="Stajich J.E."/>
            <person name="Bonito G."/>
        </authorList>
    </citation>
    <scope>NUCLEOTIDE SEQUENCE</scope>
    <source>
        <strain evidence="3">NRRL 2769</strain>
    </source>
</reference>
<dbReference type="InterPro" id="IPR004046">
    <property type="entry name" value="GST_C"/>
</dbReference>
<dbReference type="SUPFAM" id="SSF47616">
    <property type="entry name" value="GST C-terminal domain-like"/>
    <property type="match status" value="1"/>
</dbReference>
<dbReference type="SUPFAM" id="SSF52833">
    <property type="entry name" value="Thioredoxin-like"/>
    <property type="match status" value="1"/>
</dbReference>
<sequence length="229" mass="25547">MSSPSRETASTFELTYFDLQGFGAPIRTIFAINGTKVTNIVPADWAAEKPLTPFGVMPLLKETSVDGKSTIHLAESDAIDRYLVKKFGMAGDNVFEENIINSYVSNTNSLQLRIFMKYYTVRDPALKTAFVEDILGYIDIWIKSNERQLVANGSNGHYVGNKLTIADVKAAYMVDLIRSLKEDAITEESTPALLKVKTTVDSIPSLVAWRATEEHEAYSEHNFSLFGYK</sequence>
<organism evidence="3 4">
    <name type="scientific">Entomortierella chlamydospora</name>
    <dbReference type="NCBI Taxonomy" id="101097"/>
    <lineage>
        <taxon>Eukaryota</taxon>
        <taxon>Fungi</taxon>
        <taxon>Fungi incertae sedis</taxon>
        <taxon>Mucoromycota</taxon>
        <taxon>Mortierellomycotina</taxon>
        <taxon>Mortierellomycetes</taxon>
        <taxon>Mortierellales</taxon>
        <taxon>Mortierellaceae</taxon>
        <taxon>Entomortierella</taxon>
    </lineage>
</organism>
<accession>A0A9P6MVJ2</accession>
<dbReference type="InterPro" id="IPR036282">
    <property type="entry name" value="Glutathione-S-Trfase_C_sf"/>
</dbReference>
<evidence type="ECO:0000313" key="3">
    <source>
        <dbReference type="EMBL" id="KAG0014297.1"/>
    </source>
</evidence>
<dbReference type="GO" id="GO:0006749">
    <property type="term" value="P:glutathione metabolic process"/>
    <property type="evidence" value="ECO:0007669"/>
    <property type="project" value="TreeGrafter"/>
</dbReference>
<dbReference type="InterPro" id="IPR004045">
    <property type="entry name" value="Glutathione_S-Trfase_N"/>
</dbReference>
<dbReference type="InterPro" id="IPR010987">
    <property type="entry name" value="Glutathione-S-Trfase_C-like"/>
</dbReference>
<proteinExistence type="predicted"/>
<evidence type="ECO:0000313" key="4">
    <source>
        <dbReference type="Proteomes" id="UP000703661"/>
    </source>
</evidence>
<dbReference type="Gene3D" id="1.20.1050.10">
    <property type="match status" value="1"/>
</dbReference>
<evidence type="ECO:0000259" key="2">
    <source>
        <dbReference type="PROSITE" id="PS50405"/>
    </source>
</evidence>
<dbReference type="EMBL" id="JAAAID010000741">
    <property type="protein sequence ID" value="KAG0014297.1"/>
    <property type="molecule type" value="Genomic_DNA"/>
</dbReference>
<evidence type="ECO:0000259" key="1">
    <source>
        <dbReference type="PROSITE" id="PS50404"/>
    </source>
</evidence>
<protein>
    <submittedName>
        <fullName evidence="3">Glutathione S-transferase S1</fullName>
    </submittedName>
</protein>
<dbReference type="InterPro" id="IPR050213">
    <property type="entry name" value="GST_superfamily"/>
</dbReference>
<dbReference type="PROSITE" id="PS50405">
    <property type="entry name" value="GST_CTER"/>
    <property type="match status" value="1"/>
</dbReference>
<keyword evidence="4" id="KW-1185">Reference proteome</keyword>
<dbReference type="Gene3D" id="3.40.30.10">
    <property type="entry name" value="Glutaredoxin"/>
    <property type="match status" value="1"/>
</dbReference>
<dbReference type="PANTHER" id="PTHR11571">
    <property type="entry name" value="GLUTATHIONE S-TRANSFERASE"/>
    <property type="match status" value="1"/>
</dbReference>
<comment type="caution">
    <text evidence="3">The sequence shown here is derived from an EMBL/GenBank/DDBJ whole genome shotgun (WGS) entry which is preliminary data.</text>
</comment>
<gene>
    <name evidence="3" type="primary">GSTS1_1</name>
    <name evidence="3" type="ORF">BGZ80_010527</name>
</gene>
<name>A0A9P6MVJ2_9FUNG</name>